<organism evidence="2 3">
    <name type="scientific">Hamadaea flava</name>
    <dbReference type="NCBI Taxonomy" id="1742688"/>
    <lineage>
        <taxon>Bacteria</taxon>
        <taxon>Bacillati</taxon>
        <taxon>Actinomycetota</taxon>
        <taxon>Actinomycetes</taxon>
        <taxon>Micromonosporales</taxon>
        <taxon>Micromonosporaceae</taxon>
        <taxon>Hamadaea</taxon>
    </lineage>
</organism>
<keyword evidence="3" id="KW-1185">Reference proteome</keyword>
<comment type="caution">
    <text evidence="2">The sequence shown here is derived from an EMBL/GenBank/DDBJ whole genome shotgun (WGS) entry which is preliminary data.</text>
</comment>
<accession>A0ABV8LVM5</accession>
<sequence>MADPYELVKETLAEFKFPGTQQEIVEYAFQYGADPDTRRALHSLPLATYDNLAEVLRSVRLPTVDEEGLTPSEKAAHSRSKHSRQVAEYLRDVS</sequence>
<dbReference type="EMBL" id="JBHSAY010000020">
    <property type="protein sequence ID" value="MFC4135101.1"/>
    <property type="molecule type" value="Genomic_DNA"/>
</dbReference>
<reference evidence="3" key="1">
    <citation type="journal article" date="2019" name="Int. J. Syst. Evol. Microbiol.">
        <title>The Global Catalogue of Microorganisms (GCM) 10K type strain sequencing project: providing services to taxonomists for standard genome sequencing and annotation.</title>
        <authorList>
            <consortium name="The Broad Institute Genomics Platform"/>
            <consortium name="The Broad Institute Genome Sequencing Center for Infectious Disease"/>
            <person name="Wu L."/>
            <person name="Ma J."/>
        </authorList>
    </citation>
    <scope>NUCLEOTIDE SEQUENCE [LARGE SCALE GENOMIC DNA]</scope>
    <source>
        <strain evidence="3">CGMCC 4.7289</strain>
    </source>
</reference>
<proteinExistence type="predicted"/>
<dbReference type="Proteomes" id="UP001595816">
    <property type="component" value="Unassembled WGS sequence"/>
</dbReference>
<dbReference type="RefSeq" id="WP_253762973.1">
    <property type="nucleotide sequence ID" value="NZ_JAMZDZ010000001.1"/>
</dbReference>
<evidence type="ECO:0000313" key="2">
    <source>
        <dbReference type="EMBL" id="MFC4135101.1"/>
    </source>
</evidence>
<evidence type="ECO:0000256" key="1">
    <source>
        <dbReference type="SAM" id="MobiDB-lite"/>
    </source>
</evidence>
<name>A0ABV8LVM5_9ACTN</name>
<gene>
    <name evidence="2" type="ORF">ACFOZ4_31200</name>
</gene>
<dbReference type="Pfam" id="PF11387">
    <property type="entry name" value="DUF2795"/>
    <property type="match status" value="1"/>
</dbReference>
<feature type="region of interest" description="Disordered" evidence="1">
    <location>
        <begin position="67"/>
        <end position="94"/>
    </location>
</feature>
<dbReference type="InterPro" id="IPR021527">
    <property type="entry name" value="DUF2795"/>
</dbReference>
<evidence type="ECO:0000313" key="3">
    <source>
        <dbReference type="Proteomes" id="UP001595816"/>
    </source>
</evidence>
<protein>
    <submittedName>
        <fullName evidence="2">DUF2795 domain-containing protein</fullName>
    </submittedName>
</protein>